<evidence type="ECO:0000313" key="4">
    <source>
        <dbReference type="Proteomes" id="UP000580474"/>
    </source>
</evidence>
<organism evidence="3 4">
    <name type="scientific">Saccharopolyspora gloriosae</name>
    <dbReference type="NCBI Taxonomy" id="455344"/>
    <lineage>
        <taxon>Bacteria</taxon>
        <taxon>Bacillati</taxon>
        <taxon>Actinomycetota</taxon>
        <taxon>Actinomycetes</taxon>
        <taxon>Pseudonocardiales</taxon>
        <taxon>Pseudonocardiaceae</taxon>
        <taxon>Saccharopolyspora</taxon>
    </lineage>
</organism>
<keyword evidence="2" id="KW-0472">Membrane</keyword>
<dbReference type="RefSeq" id="WP_184483395.1">
    <property type="nucleotide sequence ID" value="NZ_JACHIV010000001.1"/>
</dbReference>
<feature type="region of interest" description="Disordered" evidence="1">
    <location>
        <begin position="109"/>
        <end position="136"/>
    </location>
</feature>
<keyword evidence="4" id="KW-1185">Reference proteome</keyword>
<evidence type="ECO:0000313" key="3">
    <source>
        <dbReference type="EMBL" id="MBB5072207.1"/>
    </source>
</evidence>
<dbReference type="Proteomes" id="UP000580474">
    <property type="component" value="Unassembled WGS sequence"/>
</dbReference>
<dbReference type="EMBL" id="JACHIV010000001">
    <property type="protein sequence ID" value="MBB5072207.1"/>
    <property type="molecule type" value="Genomic_DNA"/>
</dbReference>
<dbReference type="AlphaFoldDB" id="A0A840NVP7"/>
<feature type="region of interest" description="Disordered" evidence="1">
    <location>
        <begin position="258"/>
        <end position="355"/>
    </location>
</feature>
<name>A0A840NVP7_9PSEU</name>
<feature type="compositionally biased region" description="Polar residues" evidence="1">
    <location>
        <begin position="326"/>
        <end position="336"/>
    </location>
</feature>
<feature type="transmembrane region" description="Helical" evidence="2">
    <location>
        <begin position="212"/>
        <end position="233"/>
    </location>
</feature>
<feature type="region of interest" description="Disordered" evidence="1">
    <location>
        <begin position="1"/>
        <end position="25"/>
    </location>
</feature>
<reference evidence="3 4" key="1">
    <citation type="submission" date="2020-08" db="EMBL/GenBank/DDBJ databases">
        <title>Sequencing the genomes of 1000 actinobacteria strains.</title>
        <authorList>
            <person name="Klenk H.-P."/>
        </authorList>
    </citation>
    <scope>NUCLEOTIDE SEQUENCE [LARGE SCALE GENOMIC DNA]</scope>
    <source>
        <strain evidence="3 4">DSM 45582</strain>
    </source>
</reference>
<evidence type="ECO:0000256" key="2">
    <source>
        <dbReference type="SAM" id="Phobius"/>
    </source>
</evidence>
<keyword evidence="2" id="KW-1133">Transmembrane helix</keyword>
<evidence type="ECO:0000256" key="1">
    <source>
        <dbReference type="SAM" id="MobiDB-lite"/>
    </source>
</evidence>
<gene>
    <name evidence="3" type="ORF">BJ969_005295</name>
</gene>
<feature type="transmembrane region" description="Helical" evidence="2">
    <location>
        <begin position="57"/>
        <end position="74"/>
    </location>
</feature>
<feature type="transmembrane region" description="Helical" evidence="2">
    <location>
        <begin position="32"/>
        <end position="51"/>
    </location>
</feature>
<protein>
    <submittedName>
        <fullName evidence="3">Uncharacterized protein</fullName>
    </submittedName>
</protein>
<sequence length="355" mass="36672">MAKGNSERGATGADDNDEAAEKKSKKIELSGAQVTGGALASVTAAFLGSYLGVAGTVFGAGLTSVVITVGGALYQRSLETTKEKLETTKDKPNVLAARAALKRATKVTLQAPPPPRPRERAITGTTPPRAPAEEATRKIQVPGAMQWPGGEQVEHDPDATRRMDTGAAEAEARTRMLAWNDAANKDDATRQVEAVEERVTEPAPRVGRGIRWGVVAVTSALMFGLGMLVITGFEGVLGKPLSGGDRGTTIGRVLTPAAKQGEQARAPQQEESAEPSSTRRSEPSTSTSSEPSGGEQTAPGEPGESGQSDATEPTRETGGSEAPATGETTGAEQPQESGADVPGGEIGQRERVDAP</sequence>
<proteinExistence type="predicted"/>
<comment type="caution">
    <text evidence="3">The sequence shown here is derived from an EMBL/GenBank/DDBJ whole genome shotgun (WGS) entry which is preliminary data.</text>
</comment>
<accession>A0A840NVP7</accession>
<feature type="compositionally biased region" description="Low complexity" evidence="1">
    <location>
        <begin position="283"/>
        <end position="292"/>
    </location>
</feature>
<keyword evidence="2" id="KW-0812">Transmembrane</keyword>